<feature type="transmembrane region" description="Helical" evidence="1">
    <location>
        <begin position="308"/>
        <end position="328"/>
    </location>
</feature>
<gene>
    <name evidence="2" type="ORF">KACHI17_17220</name>
</gene>
<feature type="transmembrane region" description="Helical" evidence="1">
    <location>
        <begin position="340"/>
        <end position="360"/>
    </location>
</feature>
<keyword evidence="1" id="KW-1133">Transmembrane helix</keyword>
<name>A0AAT9GJK2_9BACT</name>
<keyword evidence="1" id="KW-0812">Transmembrane</keyword>
<evidence type="ECO:0000256" key="1">
    <source>
        <dbReference type="SAM" id="Phobius"/>
    </source>
</evidence>
<feature type="transmembrane region" description="Helical" evidence="1">
    <location>
        <begin position="42"/>
        <end position="58"/>
    </location>
</feature>
<proteinExistence type="predicted"/>
<feature type="transmembrane region" description="Helical" evidence="1">
    <location>
        <begin position="142"/>
        <end position="159"/>
    </location>
</feature>
<dbReference type="PANTHER" id="PTHR37422:SF17">
    <property type="entry name" value="O-ANTIGEN LIGASE"/>
    <property type="match status" value="1"/>
</dbReference>
<sequence length="398" mass="45192">MIISLAGLLWSRALLSLSAPLWVIWLLSHSKKDIFHDKNKSLLIWGISPVLIALLGCWQNGFAKEDLDHLLTLSTYILAALAGALISARYTQNVLLKYWVWTSLIALGYPLLWYITHYQETLIRYGSGQTVPVWMDDDHVRFGMFLAISCLISLAVFVREKSMRLIGVFLLFAILILAIRTAWIMLLIMIIVVSLLTLLKGTPFQKRVLMTAILAMVSFTAITYLLSPGIQQKIAYTVYDWQQFEAGKADPNLSDATRRVINGESWKLIQAGENNIGWSAIDDVIRNSIRKNYPQQTFDFGWPFNQWLFWYMGSGVMGLLLFSAWLIYPLIRGIRKNNIALSAVSAAVIVSCLIETNLAYQYSVWIHAWSVALLWNLPDSFLEGITISRSGNYENQKV</sequence>
<evidence type="ECO:0000313" key="2">
    <source>
        <dbReference type="EMBL" id="BFG70841.1"/>
    </source>
</evidence>
<feature type="transmembrane region" description="Helical" evidence="1">
    <location>
        <begin position="208"/>
        <end position="226"/>
    </location>
</feature>
<evidence type="ECO:0008006" key="3">
    <source>
        <dbReference type="Google" id="ProtNLM"/>
    </source>
</evidence>
<accession>A0AAT9GJK2</accession>
<feature type="transmembrane region" description="Helical" evidence="1">
    <location>
        <begin position="70"/>
        <end position="90"/>
    </location>
</feature>
<dbReference type="PANTHER" id="PTHR37422">
    <property type="entry name" value="TEICHURONIC ACID BIOSYNTHESIS PROTEIN TUAE"/>
    <property type="match status" value="1"/>
</dbReference>
<reference evidence="2" key="1">
    <citation type="submission" date="2024-02" db="EMBL/GenBank/DDBJ databases">
        <title>Sediminibacterium planktonica sp. nov. and Sediminibacterium longus sp. nov., isolated from surface lake and river water.</title>
        <authorList>
            <person name="Watanabe K."/>
            <person name="Takemine S."/>
            <person name="Ishii Y."/>
            <person name="Ogata Y."/>
            <person name="Shindo C."/>
            <person name="Suda W."/>
        </authorList>
    </citation>
    <scope>NUCLEOTIDE SEQUENCE</scope>
    <source>
        <strain evidence="2">KACHI17</strain>
    </source>
</reference>
<feature type="transmembrane region" description="Helical" evidence="1">
    <location>
        <begin position="96"/>
        <end position="115"/>
    </location>
</feature>
<keyword evidence="1" id="KW-0472">Membrane</keyword>
<dbReference type="EMBL" id="AP029612">
    <property type="protein sequence ID" value="BFG70841.1"/>
    <property type="molecule type" value="Genomic_DNA"/>
</dbReference>
<protein>
    <recommendedName>
        <fullName evidence="3">O-antigen ligase domain-containing protein</fullName>
    </recommendedName>
</protein>
<dbReference type="InterPro" id="IPR051533">
    <property type="entry name" value="WaaL-like"/>
</dbReference>
<dbReference type="AlphaFoldDB" id="A0AAT9GJK2"/>
<feature type="transmembrane region" description="Helical" evidence="1">
    <location>
        <begin position="165"/>
        <end position="196"/>
    </location>
</feature>
<organism evidence="2">
    <name type="scientific">Sediminibacterium sp. KACHI17</name>
    <dbReference type="NCBI Taxonomy" id="1751071"/>
    <lineage>
        <taxon>Bacteria</taxon>
        <taxon>Pseudomonadati</taxon>
        <taxon>Bacteroidota</taxon>
        <taxon>Chitinophagia</taxon>
        <taxon>Chitinophagales</taxon>
        <taxon>Chitinophagaceae</taxon>
        <taxon>Sediminibacterium</taxon>
    </lineage>
</organism>